<evidence type="ECO:0000256" key="1">
    <source>
        <dbReference type="SAM" id="MobiDB-lite"/>
    </source>
</evidence>
<protein>
    <submittedName>
        <fullName evidence="2">Uncharacterized protein</fullName>
    </submittedName>
</protein>
<dbReference type="EMBL" id="JABWGV010000009">
    <property type="protein sequence ID" value="NVD46102.1"/>
    <property type="molecule type" value="Genomic_DNA"/>
</dbReference>
<gene>
    <name evidence="2" type="ORF">HUV48_13905</name>
</gene>
<accession>A0A850H7I5</accession>
<organism evidence="2 3">
    <name type="scientific">Qipengyuania atrilutea</name>
    <dbReference type="NCBI Taxonomy" id="2744473"/>
    <lineage>
        <taxon>Bacteria</taxon>
        <taxon>Pseudomonadati</taxon>
        <taxon>Pseudomonadota</taxon>
        <taxon>Alphaproteobacteria</taxon>
        <taxon>Sphingomonadales</taxon>
        <taxon>Erythrobacteraceae</taxon>
        <taxon>Qipengyuania</taxon>
    </lineage>
</organism>
<evidence type="ECO:0000313" key="2">
    <source>
        <dbReference type="EMBL" id="NVD46102.1"/>
    </source>
</evidence>
<dbReference type="RefSeq" id="WP_176268332.1">
    <property type="nucleotide sequence ID" value="NZ_JABWGV010000009.1"/>
</dbReference>
<keyword evidence="3" id="KW-1185">Reference proteome</keyword>
<comment type="caution">
    <text evidence="2">The sequence shown here is derived from an EMBL/GenBank/DDBJ whole genome shotgun (WGS) entry which is preliminary data.</text>
</comment>
<feature type="region of interest" description="Disordered" evidence="1">
    <location>
        <begin position="179"/>
        <end position="204"/>
    </location>
</feature>
<sequence length="204" mass="23252">MNNGRYRESRQIGRKPAANLHHATRVAERIGRPLNQFVTINYSHTACSPREASAAFRKLLASWYARWLRRHQKLKGRCPPTHVWVFEAAGGQVAVHWAVHIPRGLVREFRRSLPQWIAATVGEPVPHDTVKHRPIYNVTGLKRYVLKGMDPHFAPLWKIRPVPQGLIVGKRSGFSRNLGPTARARVGYRPQRHRSTGWTSDATA</sequence>
<dbReference type="AlphaFoldDB" id="A0A850H7I5"/>
<proteinExistence type="predicted"/>
<name>A0A850H7I5_9SPHN</name>
<evidence type="ECO:0000313" key="3">
    <source>
        <dbReference type="Proteomes" id="UP000561438"/>
    </source>
</evidence>
<dbReference type="Proteomes" id="UP000561438">
    <property type="component" value="Unassembled WGS sequence"/>
</dbReference>
<reference evidence="2 3" key="1">
    <citation type="submission" date="2020-06" db="EMBL/GenBank/DDBJ databases">
        <title>Altererythrobacter sp. HHU K3-1.</title>
        <authorList>
            <person name="Zhang D."/>
            <person name="Xue H."/>
        </authorList>
    </citation>
    <scope>NUCLEOTIDE SEQUENCE [LARGE SCALE GENOMIC DNA]</scope>
    <source>
        <strain evidence="2 3">HHU K3-1</strain>
    </source>
</reference>